<evidence type="ECO:0000313" key="3">
    <source>
        <dbReference type="Proteomes" id="UP000034883"/>
    </source>
</evidence>
<dbReference type="EMBL" id="CP011125">
    <property type="protein sequence ID" value="AKF05710.1"/>
    <property type="molecule type" value="Genomic_DNA"/>
</dbReference>
<dbReference type="Proteomes" id="UP000034883">
    <property type="component" value="Chromosome"/>
</dbReference>
<dbReference type="KEGG" id="samy:DB32_002859"/>
<keyword evidence="3" id="KW-1185">Reference proteome</keyword>
<dbReference type="RefSeq" id="WP_053232951.1">
    <property type="nucleotide sequence ID" value="NZ_CP011125.1"/>
</dbReference>
<dbReference type="OrthoDB" id="8809825at2"/>
<reference evidence="2 3" key="1">
    <citation type="submission" date="2015-03" db="EMBL/GenBank/DDBJ databases">
        <title>Genome assembly of Sandaracinus amylolyticus DSM 53668.</title>
        <authorList>
            <person name="Sharma G."/>
            <person name="Subramanian S."/>
        </authorList>
    </citation>
    <scope>NUCLEOTIDE SEQUENCE [LARGE SCALE GENOMIC DNA]</scope>
    <source>
        <strain evidence="2 3">DSM 53668</strain>
    </source>
</reference>
<protein>
    <recommendedName>
        <fullName evidence="1">Hemerythrin-like domain-containing protein</fullName>
    </recommendedName>
</protein>
<evidence type="ECO:0000313" key="2">
    <source>
        <dbReference type="EMBL" id="AKF05710.1"/>
    </source>
</evidence>
<feature type="domain" description="Hemerythrin-like" evidence="1">
    <location>
        <begin position="5"/>
        <end position="134"/>
    </location>
</feature>
<proteinExistence type="predicted"/>
<evidence type="ECO:0000259" key="1">
    <source>
        <dbReference type="Pfam" id="PF01814"/>
    </source>
</evidence>
<dbReference type="Gene3D" id="1.20.120.520">
    <property type="entry name" value="nmb1532 protein domain like"/>
    <property type="match status" value="1"/>
</dbReference>
<organism evidence="2 3">
    <name type="scientific">Sandaracinus amylolyticus</name>
    <dbReference type="NCBI Taxonomy" id="927083"/>
    <lineage>
        <taxon>Bacteria</taxon>
        <taxon>Pseudomonadati</taxon>
        <taxon>Myxococcota</taxon>
        <taxon>Polyangia</taxon>
        <taxon>Polyangiales</taxon>
        <taxon>Sandaracinaceae</taxon>
        <taxon>Sandaracinus</taxon>
    </lineage>
</organism>
<dbReference type="STRING" id="927083.DB32_002859"/>
<dbReference type="AlphaFoldDB" id="A0A0F6YHI2"/>
<name>A0A0F6YHI2_9BACT</name>
<sequence>MRRSDQFRRQHQELQELAVEIGTHLRVEVLEQDASVCRRLVARFAGKLRVHAAMENDALYPELLRHDDPQVRQLAERLVRELGPVYEGFDAYEARWSSAHAISIEPRAFVVSTLETFEMLRRRMATENKQLYPVVDALVR</sequence>
<dbReference type="Pfam" id="PF01814">
    <property type="entry name" value="Hemerythrin"/>
    <property type="match status" value="1"/>
</dbReference>
<dbReference type="InterPro" id="IPR012312">
    <property type="entry name" value="Hemerythrin-like"/>
</dbReference>
<accession>A0A0F6YHI2</accession>
<gene>
    <name evidence="2" type="ORF">DB32_002859</name>
</gene>